<name>A0A1H2N8E8_9ACTN</name>
<dbReference type="STRING" id="546874.SAMN04488544_3507"/>
<keyword evidence="3" id="KW-1185">Reference proteome</keyword>
<proteinExistence type="predicted"/>
<evidence type="ECO:0000313" key="3">
    <source>
        <dbReference type="Proteomes" id="UP000198825"/>
    </source>
</evidence>
<dbReference type="PANTHER" id="PTHR43245">
    <property type="entry name" value="BIFUNCTIONAL POLYMYXIN RESISTANCE PROTEIN ARNA"/>
    <property type="match status" value="1"/>
</dbReference>
<dbReference type="Proteomes" id="UP000198825">
    <property type="component" value="Chromosome I"/>
</dbReference>
<dbReference type="OrthoDB" id="9795501at2"/>
<accession>A0A1H2N8E8</accession>
<organism evidence="2 3">
    <name type="scientific">Microlunatus sagamiharensis</name>
    <dbReference type="NCBI Taxonomy" id="546874"/>
    <lineage>
        <taxon>Bacteria</taxon>
        <taxon>Bacillati</taxon>
        <taxon>Actinomycetota</taxon>
        <taxon>Actinomycetes</taxon>
        <taxon>Propionibacteriales</taxon>
        <taxon>Propionibacteriaceae</taxon>
        <taxon>Microlunatus</taxon>
    </lineage>
</organism>
<dbReference type="AlphaFoldDB" id="A0A1H2N8E8"/>
<sequence length="288" mass="31121">MHIVVTGGSGKLGGVVVEHLLSLGHQVTNVDAKPVPDGGLGAGARFLRIDLTDYGQVVEALTGIDDAYTSVDAVVHLAAIPAPGLTANAATFGNNVPSTFHVFQAAKLAGIHKVVWASSETVLGLPFDAPPAYVPVDEAVHEPNSTYSLGKVVEEAMAAQFCRWDPGLSMVGLRFSNVMRVEDYADFGGYTADQRRFNLWSYIDARDAAQAVELALAYEPRGMEVFVIASPDVVPHVPVEQLLRERFGEVEHTRELGEYESPLSIDKARSLLGYDPQHSWRDHTEQGA</sequence>
<dbReference type="Pfam" id="PF01370">
    <property type="entry name" value="Epimerase"/>
    <property type="match status" value="1"/>
</dbReference>
<protein>
    <submittedName>
        <fullName evidence="2">Nucleoside-diphosphate-sugar epimerase</fullName>
    </submittedName>
</protein>
<dbReference type="InterPro" id="IPR050177">
    <property type="entry name" value="Lipid_A_modif_metabolic_enz"/>
</dbReference>
<dbReference type="PANTHER" id="PTHR43245:SF55">
    <property type="entry name" value="NAD(P)-BINDING DOMAIN-CONTAINING PROTEIN"/>
    <property type="match status" value="1"/>
</dbReference>
<evidence type="ECO:0000313" key="2">
    <source>
        <dbReference type="EMBL" id="SDV01614.1"/>
    </source>
</evidence>
<dbReference type="SUPFAM" id="SSF51735">
    <property type="entry name" value="NAD(P)-binding Rossmann-fold domains"/>
    <property type="match status" value="1"/>
</dbReference>
<dbReference type="EMBL" id="LT629799">
    <property type="protein sequence ID" value="SDV01614.1"/>
    <property type="molecule type" value="Genomic_DNA"/>
</dbReference>
<reference evidence="3" key="1">
    <citation type="submission" date="2016-10" db="EMBL/GenBank/DDBJ databases">
        <authorList>
            <person name="Varghese N."/>
            <person name="Submissions S."/>
        </authorList>
    </citation>
    <scope>NUCLEOTIDE SEQUENCE [LARGE SCALE GENOMIC DNA]</scope>
    <source>
        <strain evidence="3">DSM 21743</strain>
    </source>
</reference>
<dbReference type="Gene3D" id="3.40.50.720">
    <property type="entry name" value="NAD(P)-binding Rossmann-like Domain"/>
    <property type="match status" value="1"/>
</dbReference>
<dbReference type="InterPro" id="IPR036291">
    <property type="entry name" value="NAD(P)-bd_dom_sf"/>
</dbReference>
<feature type="domain" description="NAD-dependent epimerase/dehydratase" evidence="1">
    <location>
        <begin position="3"/>
        <end position="179"/>
    </location>
</feature>
<dbReference type="RefSeq" id="WP_091077315.1">
    <property type="nucleotide sequence ID" value="NZ_LT629799.1"/>
</dbReference>
<gene>
    <name evidence="2" type="ORF">SAMN04488544_3507</name>
</gene>
<evidence type="ECO:0000259" key="1">
    <source>
        <dbReference type="Pfam" id="PF01370"/>
    </source>
</evidence>
<dbReference type="InterPro" id="IPR001509">
    <property type="entry name" value="Epimerase_deHydtase"/>
</dbReference>